<protein>
    <recommendedName>
        <fullName evidence="1">F-box domain-containing protein</fullName>
    </recommendedName>
</protein>
<evidence type="ECO:0000259" key="1">
    <source>
        <dbReference type="Pfam" id="PF12937"/>
    </source>
</evidence>
<comment type="caution">
    <text evidence="3">The sequence shown here is derived from an EMBL/GenBank/DDBJ whole genome shotgun (WGS) entry which is preliminary data.</text>
</comment>
<gene>
    <name evidence="3" type="ORF">BK809_0000211</name>
    <name evidence="2" type="ORF">SLS55_000049</name>
</gene>
<dbReference type="CDD" id="cd09917">
    <property type="entry name" value="F-box_SF"/>
    <property type="match status" value="1"/>
</dbReference>
<evidence type="ECO:0000313" key="3">
    <source>
        <dbReference type="EMBL" id="OMP84429.1"/>
    </source>
</evidence>
<dbReference type="AlphaFoldDB" id="A0A1S8BA61"/>
<dbReference type="InterPro" id="IPR036047">
    <property type="entry name" value="F-box-like_dom_sf"/>
</dbReference>
<accession>A0A1S8BA61</accession>
<reference evidence="3 4" key="1">
    <citation type="submission" date="2017-01" db="EMBL/GenBank/DDBJ databases">
        <title>Draft genome sequence of Diplodia seriata F98.1, a fungal species involved in grapevine trunk diseases.</title>
        <authorList>
            <person name="Robert-Siegwald G."/>
            <person name="Vallet J."/>
            <person name="Abou-Mansour E."/>
            <person name="Xu J."/>
            <person name="Rey P."/>
            <person name="Bertsch C."/>
            <person name="Rego C."/>
            <person name="Larignon P."/>
            <person name="Fontaine F."/>
            <person name="Lebrun M.-H."/>
        </authorList>
    </citation>
    <scope>NUCLEOTIDE SEQUENCE [LARGE SCALE GENOMIC DNA]</scope>
    <source>
        <strain evidence="3 4">F98.1</strain>
    </source>
</reference>
<evidence type="ECO:0000313" key="4">
    <source>
        <dbReference type="Proteomes" id="UP000190776"/>
    </source>
</evidence>
<dbReference type="OrthoDB" id="3800738at2759"/>
<dbReference type="InterPro" id="IPR001810">
    <property type="entry name" value="F-box_dom"/>
</dbReference>
<dbReference type="STRING" id="420778.A0A1S8BA61"/>
<dbReference type="SUPFAM" id="SSF81383">
    <property type="entry name" value="F-box domain"/>
    <property type="match status" value="1"/>
</dbReference>
<name>A0A1S8BA61_9PEZI</name>
<organism evidence="3 4">
    <name type="scientific">Diplodia seriata</name>
    <dbReference type="NCBI Taxonomy" id="420778"/>
    <lineage>
        <taxon>Eukaryota</taxon>
        <taxon>Fungi</taxon>
        <taxon>Dikarya</taxon>
        <taxon>Ascomycota</taxon>
        <taxon>Pezizomycotina</taxon>
        <taxon>Dothideomycetes</taxon>
        <taxon>Dothideomycetes incertae sedis</taxon>
        <taxon>Botryosphaeriales</taxon>
        <taxon>Botryosphaeriaceae</taxon>
        <taxon>Diplodia</taxon>
    </lineage>
</organism>
<reference evidence="2 5" key="2">
    <citation type="submission" date="2024-02" db="EMBL/GenBank/DDBJ databases">
        <title>De novo assembly and annotation of 12 fungi associated with fruit tree decline syndrome in Ontario, Canada.</title>
        <authorList>
            <person name="Sulman M."/>
            <person name="Ellouze W."/>
            <person name="Ilyukhin E."/>
        </authorList>
    </citation>
    <scope>NUCLEOTIDE SEQUENCE [LARGE SCALE GENOMIC DNA]</scope>
    <source>
        <strain evidence="2 5">FDS-637</strain>
    </source>
</reference>
<evidence type="ECO:0000313" key="5">
    <source>
        <dbReference type="Proteomes" id="UP001430584"/>
    </source>
</evidence>
<dbReference type="Pfam" id="PF12937">
    <property type="entry name" value="F-box-like"/>
    <property type="match status" value="1"/>
</dbReference>
<evidence type="ECO:0000313" key="2">
    <source>
        <dbReference type="EMBL" id="KAL0264105.1"/>
    </source>
</evidence>
<sequence length="159" mass="18030">MGSATVQVLETTELLELILSFATPPDLLRALGVCKRWNTVIEASIRLQRCLYFQPDPHSAEAYGLNPFFMQRFALRRDAGDGMILYMSSKPQWLHRLSASAASASWRRMLIAQPPEPFRIDEGSRQAYCGFGADVRCGDAWDTYYELSKTFKPGQRMSL</sequence>
<dbReference type="Proteomes" id="UP000190776">
    <property type="component" value="Unassembled WGS sequence"/>
</dbReference>
<dbReference type="EMBL" id="MSZU01000093">
    <property type="protein sequence ID" value="OMP84429.1"/>
    <property type="molecule type" value="Genomic_DNA"/>
</dbReference>
<keyword evidence="5" id="KW-1185">Reference proteome</keyword>
<dbReference type="Proteomes" id="UP001430584">
    <property type="component" value="Unassembled WGS sequence"/>
</dbReference>
<dbReference type="EMBL" id="JAJVCZ030000001">
    <property type="protein sequence ID" value="KAL0264105.1"/>
    <property type="molecule type" value="Genomic_DNA"/>
</dbReference>
<feature type="domain" description="F-box" evidence="1">
    <location>
        <begin position="12"/>
        <end position="53"/>
    </location>
</feature>
<proteinExistence type="predicted"/>
<dbReference type="Gene3D" id="1.20.1280.50">
    <property type="match status" value="1"/>
</dbReference>